<keyword evidence="17" id="KW-0464">Manganese</keyword>
<evidence type="ECO:0000256" key="15">
    <source>
        <dbReference type="ARBA" id="ARBA00023157"/>
    </source>
</evidence>
<dbReference type="PANTHER" id="PTHR23033:SF14">
    <property type="entry name" value="GLYCOPROTEIN-N-ACETYLGALACTOSAMINE 3-BETA-GALACTOSYLTRANSFERASE 1-RELATED"/>
    <property type="match status" value="1"/>
</dbReference>
<evidence type="ECO:0000256" key="12">
    <source>
        <dbReference type="ARBA" id="ARBA00022968"/>
    </source>
</evidence>
<keyword evidence="22" id="KW-1185">Reference proteome</keyword>
<reference evidence="21 22" key="1">
    <citation type="submission" date="2024-04" db="EMBL/GenBank/DDBJ databases">
        <authorList>
            <consortium name="Genoscope - CEA"/>
            <person name="William W."/>
        </authorList>
    </citation>
    <scope>NUCLEOTIDE SEQUENCE [LARGE SCALE GENOMIC DNA]</scope>
</reference>
<evidence type="ECO:0000256" key="18">
    <source>
        <dbReference type="ARBA" id="ARBA00040898"/>
    </source>
</evidence>
<keyword evidence="8" id="KW-0808">Transferase</keyword>
<gene>
    <name evidence="21" type="ORF">GSLYS_00000891001</name>
</gene>
<keyword evidence="12" id="KW-0735">Signal-anchor</keyword>
<proteinExistence type="inferred from homology"/>
<comment type="cofactor">
    <cofactor evidence="1">
        <name>Mn(2+)</name>
        <dbReference type="ChEBI" id="CHEBI:29035"/>
    </cofactor>
</comment>
<dbReference type="FunFam" id="3.90.550.50:FF:000017">
    <property type="entry name" value="Glycoprotein-N-acetylgalactosamine 3-beta-galactosyltransferase 1"/>
    <property type="match status" value="1"/>
</dbReference>
<evidence type="ECO:0000259" key="20">
    <source>
        <dbReference type="Pfam" id="PF02434"/>
    </source>
</evidence>
<keyword evidence="9" id="KW-0812">Transmembrane</keyword>
<evidence type="ECO:0000256" key="14">
    <source>
        <dbReference type="ARBA" id="ARBA00023136"/>
    </source>
</evidence>
<dbReference type="InterPro" id="IPR003378">
    <property type="entry name" value="Fringe-like_glycosylTrfase"/>
</dbReference>
<dbReference type="GO" id="GO:0016263">
    <property type="term" value="F:glycoprotein-N-acetylgalactosamine 3-beta-galactosyltransferase activity"/>
    <property type="evidence" value="ECO:0007669"/>
    <property type="project" value="UniProtKB-EC"/>
</dbReference>
<dbReference type="Pfam" id="PF02434">
    <property type="entry name" value="Fringe"/>
    <property type="match status" value="1"/>
</dbReference>
<comment type="subunit">
    <text evidence="5">Homodimer; disulfide-linked.</text>
</comment>
<keyword evidence="16" id="KW-0325">Glycoprotein</keyword>
<dbReference type="GO" id="GO:0000166">
    <property type="term" value="F:nucleotide binding"/>
    <property type="evidence" value="ECO:0007669"/>
    <property type="project" value="UniProtKB-KW"/>
</dbReference>
<keyword evidence="7" id="KW-0328">Glycosyltransferase</keyword>
<comment type="caution">
    <text evidence="21">The sequence shown here is derived from an EMBL/GenBank/DDBJ whole genome shotgun (WGS) entry which is preliminary data.</text>
</comment>
<dbReference type="EC" id="2.4.1.122" evidence="6"/>
<keyword evidence="11" id="KW-0547">Nucleotide-binding</keyword>
<comment type="subcellular location">
    <subcellularLocation>
        <location evidence="2">Membrane</location>
        <topology evidence="2">Single-pass type II membrane protein</topology>
    </subcellularLocation>
</comment>
<evidence type="ECO:0000256" key="8">
    <source>
        <dbReference type="ARBA" id="ARBA00022679"/>
    </source>
</evidence>
<evidence type="ECO:0000256" key="5">
    <source>
        <dbReference type="ARBA" id="ARBA00011748"/>
    </source>
</evidence>
<keyword evidence="14" id="KW-0472">Membrane</keyword>
<evidence type="ECO:0000256" key="19">
    <source>
        <dbReference type="ARBA" id="ARBA00059245"/>
    </source>
</evidence>
<feature type="domain" description="Fringe-like glycosyltransferase" evidence="20">
    <location>
        <begin position="95"/>
        <end position="248"/>
    </location>
</feature>
<keyword evidence="10" id="KW-0479">Metal-binding</keyword>
<evidence type="ECO:0000256" key="10">
    <source>
        <dbReference type="ARBA" id="ARBA00022723"/>
    </source>
</evidence>
<dbReference type="InterPro" id="IPR026050">
    <property type="entry name" value="C1GALT1/C1GALT1_chp1"/>
</dbReference>
<evidence type="ECO:0000256" key="11">
    <source>
        <dbReference type="ARBA" id="ARBA00022741"/>
    </source>
</evidence>
<evidence type="ECO:0000256" key="3">
    <source>
        <dbReference type="ARBA" id="ARBA00004922"/>
    </source>
</evidence>
<dbReference type="GO" id="GO:0030145">
    <property type="term" value="F:manganese ion binding"/>
    <property type="evidence" value="ECO:0007669"/>
    <property type="project" value="UniProtKB-ARBA"/>
</dbReference>
<comment type="function">
    <text evidence="19">Glycosyltransferase that generates the core 1 O-glycan Gal-beta1-3GalNAc-alpha1-Ser/Thr (T antigen), which is a precursor for many extended O-glycans in glycoproteins.</text>
</comment>
<evidence type="ECO:0000256" key="9">
    <source>
        <dbReference type="ARBA" id="ARBA00022692"/>
    </source>
</evidence>
<comment type="pathway">
    <text evidence="3">Protein modification; protein glycosylation.</text>
</comment>
<protein>
    <recommendedName>
        <fullName evidence="18">Glycoprotein-N-acetylgalactosamine 3-beta-galactosyltransferase 1</fullName>
        <ecNumber evidence="6">2.4.1.122</ecNumber>
    </recommendedName>
</protein>
<sequence>MSGVRYKTWQSFLAGICLGLSTALLVTLQGWTTTFSHGNLQYSSTDRMYYSNSDQFGDTKYHKDDDSVAKKLYENVRVACWILTSPMNLDTKAIHVKNTWAKRCNVVLFMSSVHNESFPTIGLNVTEGRFHLTEKSMQAFEYIYDNHFNDADWFLKADDDTYVIMENLRYFLSAEDSGQPVYFGLRFMPHVTQGYASGGGGYVLSKEALRRFGQLGVKNTSLCSKYGISEDVEIGQCMANLRVSLKSSLDSLNRTRFHSFTPETVISSKFPYWFSRYASDGVKGGLDNISDYAISFHYVEPTQMYALEFFTYHLRPYGVLNLPMAINARSTPDQTYPTGDE</sequence>
<evidence type="ECO:0000313" key="21">
    <source>
        <dbReference type="EMBL" id="CAL1526714.1"/>
    </source>
</evidence>
<dbReference type="Proteomes" id="UP001497497">
    <property type="component" value="Unassembled WGS sequence"/>
</dbReference>
<evidence type="ECO:0000256" key="1">
    <source>
        <dbReference type="ARBA" id="ARBA00001936"/>
    </source>
</evidence>
<dbReference type="EMBL" id="CAXITT010000008">
    <property type="protein sequence ID" value="CAL1526714.1"/>
    <property type="molecule type" value="Genomic_DNA"/>
</dbReference>
<evidence type="ECO:0000256" key="7">
    <source>
        <dbReference type="ARBA" id="ARBA00022676"/>
    </source>
</evidence>
<dbReference type="AlphaFoldDB" id="A0AAV2H3B8"/>
<keyword evidence="15" id="KW-1015">Disulfide bond</keyword>
<organism evidence="21 22">
    <name type="scientific">Lymnaea stagnalis</name>
    <name type="common">Great pond snail</name>
    <name type="synonym">Helix stagnalis</name>
    <dbReference type="NCBI Taxonomy" id="6523"/>
    <lineage>
        <taxon>Eukaryota</taxon>
        <taxon>Metazoa</taxon>
        <taxon>Spiralia</taxon>
        <taxon>Lophotrochozoa</taxon>
        <taxon>Mollusca</taxon>
        <taxon>Gastropoda</taxon>
        <taxon>Heterobranchia</taxon>
        <taxon>Euthyneura</taxon>
        <taxon>Panpulmonata</taxon>
        <taxon>Hygrophila</taxon>
        <taxon>Lymnaeoidea</taxon>
        <taxon>Lymnaeidae</taxon>
        <taxon>Lymnaea</taxon>
    </lineage>
</organism>
<evidence type="ECO:0000313" key="22">
    <source>
        <dbReference type="Proteomes" id="UP001497497"/>
    </source>
</evidence>
<keyword evidence="13" id="KW-1133">Transmembrane helix</keyword>
<dbReference type="Gene3D" id="3.90.550.50">
    <property type="match status" value="1"/>
</dbReference>
<evidence type="ECO:0000256" key="16">
    <source>
        <dbReference type="ARBA" id="ARBA00023180"/>
    </source>
</evidence>
<evidence type="ECO:0000256" key="17">
    <source>
        <dbReference type="ARBA" id="ARBA00023211"/>
    </source>
</evidence>
<accession>A0AAV2H3B8</accession>
<evidence type="ECO:0000256" key="4">
    <source>
        <dbReference type="ARBA" id="ARBA00006462"/>
    </source>
</evidence>
<evidence type="ECO:0000256" key="2">
    <source>
        <dbReference type="ARBA" id="ARBA00004606"/>
    </source>
</evidence>
<evidence type="ECO:0000256" key="6">
    <source>
        <dbReference type="ARBA" id="ARBA00012557"/>
    </source>
</evidence>
<evidence type="ECO:0000256" key="13">
    <source>
        <dbReference type="ARBA" id="ARBA00022989"/>
    </source>
</evidence>
<comment type="similarity">
    <text evidence="4">Belongs to the glycosyltransferase 31 family. Beta3-Gal-T subfamily.</text>
</comment>
<name>A0AAV2H3B8_LYMST</name>
<dbReference type="PANTHER" id="PTHR23033">
    <property type="entry name" value="BETA1,3-GALACTOSYLTRANSFERASE"/>
    <property type="match status" value="1"/>
</dbReference>
<dbReference type="GO" id="GO:0016020">
    <property type="term" value="C:membrane"/>
    <property type="evidence" value="ECO:0007669"/>
    <property type="project" value="UniProtKB-SubCell"/>
</dbReference>